<dbReference type="AlphaFoldDB" id="A0A1B8ZA29"/>
<feature type="domain" description="Polymerase nucleotidyl transferase" evidence="1">
    <location>
        <begin position="10"/>
        <end position="77"/>
    </location>
</feature>
<dbReference type="GO" id="GO:0016779">
    <property type="term" value="F:nucleotidyltransferase activity"/>
    <property type="evidence" value="ECO:0007669"/>
    <property type="project" value="InterPro"/>
</dbReference>
<dbReference type="Gene3D" id="3.30.460.10">
    <property type="entry name" value="Beta Polymerase, domain 2"/>
    <property type="match status" value="1"/>
</dbReference>
<reference evidence="2 3" key="1">
    <citation type="submission" date="2016-07" db="EMBL/GenBank/DDBJ databases">
        <authorList>
            <person name="Jeong J.-J."/>
            <person name="Kim D.W."/>
            <person name="Sang M.K."/>
            <person name="Choi I.-G."/>
            <person name="Kim K.D."/>
        </authorList>
    </citation>
    <scope>NUCLEOTIDE SEQUENCE [LARGE SCALE GENOMIC DNA]</scope>
    <source>
        <strain evidence="2 3">UTM-3</strain>
    </source>
</reference>
<protein>
    <recommendedName>
        <fullName evidence="1">Polymerase nucleotidyl transferase domain-containing protein</fullName>
    </recommendedName>
</protein>
<evidence type="ECO:0000313" key="3">
    <source>
        <dbReference type="Proteomes" id="UP000092651"/>
    </source>
</evidence>
<dbReference type="EMBL" id="MAYH01000049">
    <property type="protein sequence ID" value="OCA68436.1"/>
    <property type="molecule type" value="Genomic_DNA"/>
</dbReference>
<dbReference type="Pfam" id="PF01909">
    <property type="entry name" value="NTP_transf_2"/>
    <property type="match status" value="1"/>
</dbReference>
<evidence type="ECO:0000313" key="2">
    <source>
        <dbReference type="EMBL" id="OCA68436.1"/>
    </source>
</evidence>
<name>A0A1B8ZA29_9FLAO</name>
<dbReference type="RefSeq" id="WP_065396307.1">
    <property type="nucleotide sequence ID" value="NZ_MAYH01000049.1"/>
</dbReference>
<dbReference type="SUPFAM" id="SSF81301">
    <property type="entry name" value="Nucleotidyltransferase"/>
    <property type="match status" value="1"/>
</dbReference>
<proteinExistence type="predicted"/>
<gene>
    <name evidence="2" type="ORF">BBI01_18505</name>
</gene>
<dbReference type="InterPro" id="IPR002934">
    <property type="entry name" value="Polymerase_NTP_transf_dom"/>
</dbReference>
<sequence>MIKETMVLSLENKYKDCSFILTGSYKTGNMKPNSDIDIIVLSPDVAISHNEKFYIEEINKYIDCLVIPKNRITEELEKSYASKSGALIRMIAKGEPLSGEDDSLTSVFETCDFLYHKGKEYDIDEHDIKNKCIKISNAIDDLEDCENSIDKFTLFSKLFDEVSQLYCIANNRWESNGKARLAELKIIAPDFVKDFDYVINELFSEEVASSEIIEILKKHLNVFHNFQNQYSTRKAFLGNQRMTIEILDASIADYKGIINLITYYFNKKFKLYIKAFSFEYKDTQAKSLLNIELYDDKSGISNVEIFNGIKADILHPLTSYITQNVSFKGTFGGEALNGKFDHFKERFSYVLTQYLRKNNLDYKKEDVFGTGFLLSLYVYKLINNDLKKKFSNYVYQDLLPLSFDVRALKSYEELIFEKEKVTNHFKLKYESNQSNFNNFINAFLSDDTIQTEEILDSSSLLAELKADLKTIVSDIENNEKDYFKFEYDILNLDSVEDAKHLISYRKLLESVFNILGIPSIDRAFIFYILNNYHHASGTE</sequence>
<dbReference type="Proteomes" id="UP000092651">
    <property type="component" value="Unassembled WGS sequence"/>
</dbReference>
<accession>A0A1B8ZA29</accession>
<organism evidence="2 3">
    <name type="scientific">Chryseobacterium artocarpi</name>
    <dbReference type="NCBI Taxonomy" id="1414727"/>
    <lineage>
        <taxon>Bacteria</taxon>
        <taxon>Pseudomonadati</taxon>
        <taxon>Bacteroidota</taxon>
        <taxon>Flavobacteriia</taxon>
        <taxon>Flavobacteriales</taxon>
        <taxon>Weeksellaceae</taxon>
        <taxon>Chryseobacterium group</taxon>
        <taxon>Chryseobacterium</taxon>
    </lineage>
</organism>
<dbReference type="InterPro" id="IPR043519">
    <property type="entry name" value="NT_sf"/>
</dbReference>
<keyword evidence="3" id="KW-1185">Reference proteome</keyword>
<comment type="caution">
    <text evidence="2">The sequence shown here is derived from an EMBL/GenBank/DDBJ whole genome shotgun (WGS) entry which is preliminary data.</text>
</comment>
<evidence type="ECO:0000259" key="1">
    <source>
        <dbReference type="Pfam" id="PF01909"/>
    </source>
</evidence>